<comment type="similarity">
    <text evidence="1">Belongs to the acyl coenzyme A hydrolase family.</text>
</comment>
<dbReference type="PANTHER" id="PTHR12655:SF0">
    <property type="entry name" value="ACYL-COENZYME A THIOESTERASE 9, MITOCHONDRIAL"/>
    <property type="match status" value="1"/>
</dbReference>
<dbReference type="EMBL" id="OV121132">
    <property type="protein sequence ID" value="CAH0547343.1"/>
    <property type="molecule type" value="Genomic_DNA"/>
</dbReference>
<feature type="domain" description="HotDog ACOT-type" evidence="5">
    <location>
        <begin position="84"/>
        <end position="206"/>
    </location>
</feature>
<keyword evidence="4" id="KW-0809">Transit peptide</keyword>
<protein>
    <recommendedName>
        <fullName evidence="5">HotDog ACOT-type domain-containing protein</fullName>
    </recommendedName>
</protein>
<evidence type="ECO:0000313" key="7">
    <source>
        <dbReference type="Proteomes" id="UP001154078"/>
    </source>
</evidence>
<dbReference type="GO" id="GO:0005739">
    <property type="term" value="C:mitochondrion"/>
    <property type="evidence" value="ECO:0007669"/>
    <property type="project" value="TreeGrafter"/>
</dbReference>
<dbReference type="PANTHER" id="PTHR12655">
    <property type="entry name" value="ACYL-COA THIOESTERASE"/>
    <property type="match status" value="1"/>
</dbReference>
<evidence type="ECO:0000259" key="5">
    <source>
        <dbReference type="PROSITE" id="PS51770"/>
    </source>
</evidence>
<keyword evidence="2" id="KW-0677">Repeat</keyword>
<accession>A0A9P0ASQ2</accession>
<dbReference type="Proteomes" id="UP001154078">
    <property type="component" value="Chromosome 1"/>
</dbReference>
<dbReference type="SUPFAM" id="SSF54637">
    <property type="entry name" value="Thioesterase/thiol ester dehydrase-isomerase"/>
    <property type="match status" value="2"/>
</dbReference>
<dbReference type="GO" id="GO:0006637">
    <property type="term" value="P:acyl-CoA metabolic process"/>
    <property type="evidence" value="ECO:0007669"/>
    <property type="project" value="TreeGrafter"/>
</dbReference>
<dbReference type="Gene3D" id="3.10.129.10">
    <property type="entry name" value="Hotdog Thioesterase"/>
    <property type="match status" value="2"/>
</dbReference>
<evidence type="ECO:0000256" key="4">
    <source>
        <dbReference type="ARBA" id="ARBA00022946"/>
    </source>
</evidence>
<dbReference type="InterPro" id="IPR029069">
    <property type="entry name" value="HotDog_dom_sf"/>
</dbReference>
<sequence length="433" mass="49777">MIKNLQTLLTKSLNHYPKNRTYTRQVKLDNLDTMDKLKENLKKSMGIESGFKAIKQDRKHLEQYLPKKQEDLPPRSMEDSFIAGIIPLSTDKDLQDKYSSLDGSVRKGRLMEDMDIFAVMVAQKHICDPNLPEDAPFPQVLVTVVVDKIEITEYKMSVEQDIRISGHVCWSGKSSMEIVVWLEQIDNKELKRVTRALFVIAARDPTNTKAAVINPIKPANENEKMIFAGGLDRKKFRQEIEALNLYKTIPTVEEQHMIHNIFTQKLIFIPGSPMKLKDRNQTVWMGDSTISTNFYSHPENRNLHNTVFGGFIMRQACEATSVLGYRFSGEFPRLKTISDIRFLSAVPVFSFPAIHAFVVYTEGTYIHMMVYIDAFDPITKGSQITNRFNFTYSVSKPVREVIPLTYNEAMMYIDGRRHLKTDSQKLSFKGTKK</sequence>
<evidence type="ECO:0000313" key="6">
    <source>
        <dbReference type="EMBL" id="CAH0547343.1"/>
    </source>
</evidence>
<dbReference type="AlphaFoldDB" id="A0A9P0ASQ2"/>
<evidence type="ECO:0000256" key="3">
    <source>
        <dbReference type="ARBA" id="ARBA00022801"/>
    </source>
</evidence>
<dbReference type="OrthoDB" id="331699at2759"/>
<proteinExistence type="inferred from homology"/>
<dbReference type="InterPro" id="IPR033120">
    <property type="entry name" value="HOTDOG_ACOT"/>
</dbReference>
<dbReference type="PROSITE" id="PS51770">
    <property type="entry name" value="HOTDOG_ACOT"/>
    <property type="match status" value="2"/>
</dbReference>
<dbReference type="GO" id="GO:0047617">
    <property type="term" value="F:fatty acyl-CoA hydrolase activity"/>
    <property type="evidence" value="ECO:0007669"/>
    <property type="project" value="TreeGrafter"/>
</dbReference>
<evidence type="ECO:0000256" key="1">
    <source>
        <dbReference type="ARBA" id="ARBA00010458"/>
    </source>
</evidence>
<evidence type="ECO:0000256" key="2">
    <source>
        <dbReference type="ARBA" id="ARBA00022737"/>
    </source>
</evidence>
<dbReference type="CDD" id="cd03442">
    <property type="entry name" value="BFIT_BACH"/>
    <property type="match status" value="2"/>
</dbReference>
<feature type="domain" description="HotDog ACOT-type" evidence="5">
    <location>
        <begin position="286"/>
        <end position="398"/>
    </location>
</feature>
<organism evidence="6 7">
    <name type="scientific">Brassicogethes aeneus</name>
    <name type="common">Rape pollen beetle</name>
    <name type="synonym">Meligethes aeneus</name>
    <dbReference type="NCBI Taxonomy" id="1431903"/>
    <lineage>
        <taxon>Eukaryota</taxon>
        <taxon>Metazoa</taxon>
        <taxon>Ecdysozoa</taxon>
        <taxon>Arthropoda</taxon>
        <taxon>Hexapoda</taxon>
        <taxon>Insecta</taxon>
        <taxon>Pterygota</taxon>
        <taxon>Neoptera</taxon>
        <taxon>Endopterygota</taxon>
        <taxon>Coleoptera</taxon>
        <taxon>Polyphaga</taxon>
        <taxon>Cucujiformia</taxon>
        <taxon>Nitidulidae</taxon>
        <taxon>Meligethinae</taxon>
        <taxon>Brassicogethes</taxon>
    </lineage>
</organism>
<name>A0A9P0ASQ2_BRAAE</name>
<keyword evidence="3" id="KW-0378">Hydrolase</keyword>
<keyword evidence="7" id="KW-1185">Reference proteome</keyword>
<gene>
    <name evidence="6" type="ORF">MELIAE_LOCUS1355</name>
</gene>
<reference evidence="6" key="1">
    <citation type="submission" date="2021-12" db="EMBL/GenBank/DDBJ databases">
        <authorList>
            <person name="King R."/>
        </authorList>
    </citation>
    <scope>NUCLEOTIDE SEQUENCE</scope>
</reference>
<dbReference type="FunFam" id="3.10.129.10:FF:000051">
    <property type="entry name" value="Acyl-coa thioesterase"/>
    <property type="match status" value="1"/>
</dbReference>